<dbReference type="AlphaFoldDB" id="A0A2T4TVP8"/>
<dbReference type="PANTHER" id="PTHR30002">
    <property type="entry name" value="EPOXYQUEUOSINE REDUCTASE"/>
    <property type="match status" value="1"/>
</dbReference>
<evidence type="ECO:0000313" key="12">
    <source>
        <dbReference type="Proteomes" id="UP000241436"/>
    </source>
</evidence>
<evidence type="ECO:0000313" key="11">
    <source>
        <dbReference type="EMBL" id="PTL35186.1"/>
    </source>
</evidence>
<evidence type="ECO:0000256" key="3">
    <source>
        <dbReference type="ARBA" id="ARBA00022694"/>
    </source>
</evidence>
<feature type="binding site" evidence="9">
    <location>
        <position position="207"/>
    </location>
    <ligand>
        <name>[4Fe-4S] cluster</name>
        <dbReference type="ChEBI" id="CHEBI:49883"/>
        <label>1</label>
    </ligand>
</feature>
<feature type="binding site" evidence="9">
    <location>
        <position position="168"/>
    </location>
    <ligand>
        <name>cob(II)alamin</name>
        <dbReference type="ChEBI" id="CHEBI:16304"/>
    </ligand>
</feature>
<feature type="binding site" evidence="9">
    <location>
        <position position="236"/>
    </location>
    <ligand>
        <name>tRNA</name>
        <dbReference type="ChEBI" id="CHEBI:17843"/>
    </ligand>
</feature>
<feature type="binding site" evidence="9">
    <location>
        <begin position="254"/>
        <end position="255"/>
    </location>
    <ligand>
        <name>cob(II)alamin</name>
        <dbReference type="ChEBI" id="CHEBI:16304"/>
    </ligand>
</feature>
<evidence type="ECO:0000256" key="5">
    <source>
        <dbReference type="ARBA" id="ARBA00022785"/>
    </source>
</evidence>
<comment type="subunit">
    <text evidence="9">Monomer.</text>
</comment>
<keyword evidence="2 9" id="KW-0963">Cytoplasm</keyword>
<evidence type="ECO:0000256" key="6">
    <source>
        <dbReference type="ARBA" id="ARBA00023002"/>
    </source>
</evidence>
<comment type="similarity">
    <text evidence="9">Belongs to the QueG family.</text>
</comment>
<dbReference type="PROSITE" id="PS00198">
    <property type="entry name" value="4FE4S_FER_1"/>
    <property type="match status" value="1"/>
</dbReference>
<feature type="binding site" evidence="9">
    <location>
        <position position="254"/>
    </location>
    <ligand>
        <name>[4Fe-4S] cluster</name>
        <dbReference type="ChEBI" id="CHEBI:49883"/>
        <label>2</label>
    </ligand>
</feature>
<keyword evidence="8 9" id="KW-0411">Iron-sulfur</keyword>
<dbReference type="InterPro" id="IPR011989">
    <property type="entry name" value="ARM-like"/>
</dbReference>
<comment type="function">
    <text evidence="9">Catalyzes the conversion of epoxyqueuosine (oQ) to queuosine (Q), which is a hypermodified base found in the wobble positions of tRNA(Asp), tRNA(Asn), tRNA(His) and tRNA(Tyr).</text>
</comment>
<dbReference type="Proteomes" id="UP000241436">
    <property type="component" value="Unassembled WGS sequence"/>
</dbReference>
<keyword evidence="3 9" id="KW-0819">tRNA processing</keyword>
<dbReference type="Pfam" id="PF13484">
    <property type="entry name" value="Fer4_16"/>
    <property type="match status" value="1"/>
</dbReference>
<dbReference type="OrthoDB" id="9784571at2"/>
<feature type="binding site" evidence="9">
    <location>
        <position position="204"/>
    </location>
    <ligand>
        <name>[4Fe-4S] cluster</name>
        <dbReference type="ChEBI" id="CHEBI:49883"/>
        <label>1</label>
    </ligand>
</feature>
<dbReference type="GO" id="GO:0005737">
    <property type="term" value="C:cytoplasm"/>
    <property type="evidence" value="ECO:0007669"/>
    <property type="project" value="UniProtKB-SubCell"/>
</dbReference>
<dbReference type="EC" id="1.17.99.6" evidence="9"/>
<dbReference type="GO" id="GO:0052693">
    <property type="term" value="F:epoxyqueuosine reductase activity"/>
    <property type="evidence" value="ECO:0007669"/>
    <property type="project" value="UniProtKB-UniRule"/>
</dbReference>
<evidence type="ECO:0000256" key="8">
    <source>
        <dbReference type="ARBA" id="ARBA00023014"/>
    </source>
</evidence>
<dbReference type="UniPathway" id="UPA00392"/>
<feature type="binding site" evidence="9">
    <location>
        <position position="171"/>
    </location>
    <ligand>
        <name>cob(II)alamin</name>
        <dbReference type="ChEBI" id="CHEBI:16304"/>
    </ligand>
</feature>
<keyword evidence="4 9" id="KW-0479">Metal-binding</keyword>
<keyword evidence="9" id="KW-0846">Cobalamin</keyword>
<name>A0A2T4TVP8_9BACT</name>
<dbReference type="InterPro" id="IPR004453">
    <property type="entry name" value="QueG"/>
</dbReference>
<feature type="binding site" evidence="9">
    <location>
        <position position="227"/>
    </location>
    <ligand>
        <name>[4Fe-4S] cluster</name>
        <dbReference type="ChEBI" id="CHEBI:49883"/>
        <label>2</label>
    </ligand>
</feature>
<dbReference type="GO" id="GO:0008616">
    <property type="term" value="P:tRNA queuosine(34) biosynthetic process"/>
    <property type="evidence" value="ECO:0007669"/>
    <property type="project" value="UniProtKB-UniRule"/>
</dbReference>
<dbReference type="GO" id="GO:0046872">
    <property type="term" value="F:metal ion binding"/>
    <property type="evidence" value="ECO:0007669"/>
    <property type="project" value="UniProtKB-KW"/>
</dbReference>
<comment type="caution">
    <text evidence="11">The sequence shown here is derived from an EMBL/GenBank/DDBJ whole genome shotgun (WGS) entry which is preliminary data.</text>
</comment>
<dbReference type="SUPFAM" id="SSF48371">
    <property type="entry name" value="ARM repeat"/>
    <property type="match status" value="1"/>
</dbReference>
<feature type="binding site" evidence="9">
    <location>
        <position position="257"/>
    </location>
    <ligand>
        <name>[4Fe-4S] cluster</name>
        <dbReference type="ChEBI" id="CHEBI:49883"/>
        <label>2</label>
    </ligand>
</feature>
<keyword evidence="5 9" id="KW-0671">Queuosine biosynthesis</keyword>
<gene>
    <name evidence="9 11" type="primary">queG</name>
    <name evidence="11" type="ORF">CLG94_10800</name>
</gene>
<comment type="cofactor">
    <cofactor evidence="9">
        <name>cob(II)alamin</name>
        <dbReference type="ChEBI" id="CHEBI:16304"/>
    </cofactor>
</comment>
<comment type="catalytic activity">
    <reaction evidence="9">
        <text>epoxyqueuosine(34) in tRNA + AH2 = queuosine(34) in tRNA + A + H2O</text>
        <dbReference type="Rhea" id="RHEA:32159"/>
        <dbReference type="Rhea" id="RHEA-COMP:18571"/>
        <dbReference type="Rhea" id="RHEA-COMP:18582"/>
        <dbReference type="ChEBI" id="CHEBI:13193"/>
        <dbReference type="ChEBI" id="CHEBI:15377"/>
        <dbReference type="ChEBI" id="CHEBI:17499"/>
        <dbReference type="ChEBI" id="CHEBI:194431"/>
        <dbReference type="ChEBI" id="CHEBI:194443"/>
        <dbReference type="EC" id="1.17.99.6"/>
    </reaction>
</comment>
<feature type="binding site" evidence="9">
    <location>
        <position position="201"/>
    </location>
    <ligand>
        <name>[4Fe-4S] cluster</name>
        <dbReference type="ChEBI" id="CHEBI:49883"/>
        <label>1</label>
    </ligand>
</feature>
<organism evidence="11 12">
    <name type="scientific">Candidatus Methylomirabilis limnetica</name>
    <dbReference type="NCBI Taxonomy" id="2033718"/>
    <lineage>
        <taxon>Bacteria</taxon>
        <taxon>Candidatus Methylomirabilota</taxon>
        <taxon>Candidatus Methylomirabilia</taxon>
        <taxon>Candidatus Methylomirabilales</taxon>
        <taxon>Candidatus Methylomirabilaceae</taxon>
        <taxon>Candidatus Methylomirabilis</taxon>
    </lineage>
</organism>
<dbReference type="RefSeq" id="WP_107563448.1">
    <property type="nucleotide sequence ID" value="NZ_NVQC01000028.1"/>
</dbReference>
<evidence type="ECO:0000256" key="4">
    <source>
        <dbReference type="ARBA" id="ARBA00022723"/>
    </source>
</evidence>
<dbReference type="SUPFAM" id="SSF46548">
    <property type="entry name" value="alpha-helical ferredoxin"/>
    <property type="match status" value="1"/>
</dbReference>
<dbReference type="SMART" id="SM00567">
    <property type="entry name" value="EZ_HEAT"/>
    <property type="match status" value="2"/>
</dbReference>
<dbReference type="Pfam" id="PF08331">
    <property type="entry name" value="QueG_DUF1730"/>
    <property type="match status" value="1"/>
</dbReference>
<dbReference type="GO" id="GO:0051539">
    <property type="term" value="F:4 iron, 4 sulfur cluster binding"/>
    <property type="evidence" value="ECO:0007669"/>
    <property type="project" value="UniProtKB-KW"/>
</dbReference>
<evidence type="ECO:0000259" key="10">
    <source>
        <dbReference type="PROSITE" id="PS51379"/>
    </source>
</evidence>
<feature type="binding site" evidence="9">
    <location>
        <position position="147"/>
    </location>
    <ligand>
        <name>cob(II)alamin</name>
        <dbReference type="ChEBI" id="CHEBI:16304"/>
    </ligand>
</feature>
<dbReference type="InterPro" id="IPR016024">
    <property type="entry name" value="ARM-type_fold"/>
</dbReference>
<dbReference type="InterPro" id="IPR017900">
    <property type="entry name" value="4Fe4S_Fe_S_CS"/>
</dbReference>
<feature type="domain" description="4Fe-4S ferredoxin-type" evidence="10">
    <location>
        <begin position="189"/>
        <end position="221"/>
    </location>
</feature>
<proteinExistence type="inferred from homology"/>
<sequence>MGAKRKDRDVVVRSPERLAQAIKEEAGRLDLDLVGISPVGDPPHEQSFADWLQEGYGGEMAYLTRTEQARRHPETWLPWARSVVSVAMSYYTPFSRETHPTGVPRGWISRYAWGEDYHTILESRLDALFGWIRHTVGEEVQGKVYVDTGPVLEKGFAGLAGIGWIGKNTLLISPKHGSYFFLGELFLSLELPPDGPIGDRCGSCDLCLKACPTDAFVGPHRLDARRCISYLTIESKGSIPAQIRPLIGNHIFGCDICQEVCPYNINIAPSKEPTFQPREGLHAPELIPLLALNEEQFRLRFKGSPIRRSKRRGVLRNVAVALGNLGSADSVSGLAKLLSDPESLVRGHVAWALGRIGTAQARAALTEALDCETDPDVKAEIEQALTACALSQSPGP</sequence>
<evidence type="ECO:0000256" key="7">
    <source>
        <dbReference type="ARBA" id="ARBA00023004"/>
    </source>
</evidence>
<dbReference type="Gene3D" id="1.25.10.10">
    <property type="entry name" value="Leucine-rich Repeat Variant"/>
    <property type="match status" value="1"/>
</dbReference>
<dbReference type="Pfam" id="PF13646">
    <property type="entry name" value="HEAT_2"/>
    <property type="match status" value="1"/>
</dbReference>
<comment type="cofactor">
    <cofactor evidence="9">
        <name>[4Fe-4S] cluster</name>
        <dbReference type="ChEBI" id="CHEBI:49883"/>
    </cofactor>
    <text evidence="9">Binds 2 [4Fe-4S] clusters per monomer.</text>
</comment>
<feature type="binding site" evidence="9">
    <location>
        <position position="70"/>
    </location>
    <ligand>
        <name>cob(II)alamin</name>
        <dbReference type="ChEBI" id="CHEBI:16304"/>
    </ligand>
</feature>
<keyword evidence="1 9" id="KW-0004">4Fe-4S</keyword>
<dbReference type="InterPro" id="IPR004155">
    <property type="entry name" value="PBS_lyase_HEAT"/>
</dbReference>
<dbReference type="InterPro" id="IPR013542">
    <property type="entry name" value="QueG_DUF1730"/>
</dbReference>
<feature type="binding site" evidence="9">
    <location>
        <position position="229"/>
    </location>
    <ligand>
        <name>cob(II)alamin</name>
        <dbReference type="ChEBI" id="CHEBI:16304"/>
    </ligand>
</feature>
<comment type="subcellular location">
    <subcellularLocation>
        <location evidence="9">Cytoplasm</location>
    </subcellularLocation>
</comment>
<keyword evidence="9" id="KW-0170">Cobalt</keyword>
<feature type="binding site" evidence="9">
    <location>
        <position position="211"/>
    </location>
    <ligand>
        <name>[4Fe-4S] cluster</name>
        <dbReference type="ChEBI" id="CHEBI:49883"/>
        <label>2</label>
    </ligand>
</feature>
<evidence type="ECO:0000256" key="2">
    <source>
        <dbReference type="ARBA" id="ARBA00022490"/>
    </source>
</evidence>
<comment type="pathway">
    <text evidence="9">tRNA modification; tRNA-queuosine biosynthesis.</text>
</comment>
<evidence type="ECO:0000256" key="9">
    <source>
        <dbReference type="HAMAP-Rule" id="MF_00916"/>
    </source>
</evidence>
<comment type="caution">
    <text evidence="9">Lacks conserved residue(s) required for the propagation of feature annotation.</text>
</comment>
<dbReference type="InterPro" id="IPR017896">
    <property type="entry name" value="4Fe4S_Fe-S-bd"/>
</dbReference>
<keyword evidence="6 9" id="KW-0560">Oxidoreductase</keyword>
<dbReference type="GO" id="GO:0031419">
    <property type="term" value="F:cobalamin binding"/>
    <property type="evidence" value="ECO:0007669"/>
    <property type="project" value="UniProtKB-KW"/>
</dbReference>
<dbReference type="PANTHER" id="PTHR30002:SF4">
    <property type="entry name" value="EPOXYQUEUOSINE REDUCTASE"/>
    <property type="match status" value="1"/>
</dbReference>
<accession>A0A2T4TVP8</accession>
<dbReference type="NCBIfam" id="TIGR00276">
    <property type="entry name" value="tRNA epoxyqueuosine(34) reductase QueG"/>
    <property type="match status" value="1"/>
</dbReference>
<reference evidence="12" key="2">
    <citation type="journal article" date="2018" name="Environ. Microbiol.">
        <title>Bloom of a denitrifying methanotroph, 'Candidatus Methylomirabilis limnetica', in a deep stratified lake.</title>
        <authorList>
            <person name="Graf J.S."/>
            <person name="Mayr M.J."/>
            <person name="Marchant H.K."/>
            <person name="Tienken D."/>
            <person name="Hach P.F."/>
            <person name="Brand A."/>
            <person name="Schubert C.J."/>
            <person name="Kuypers M.M."/>
            <person name="Milucka J."/>
        </authorList>
    </citation>
    <scope>NUCLEOTIDE SEQUENCE [LARGE SCALE GENOMIC DNA]</scope>
    <source>
        <strain evidence="12">Zug</strain>
    </source>
</reference>
<feature type="binding site" evidence="9">
    <location>
        <position position="261"/>
    </location>
    <ligand>
        <name>[4Fe-4S] cluster</name>
        <dbReference type="ChEBI" id="CHEBI:49883"/>
        <label>1</label>
    </ligand>
</feature>
<keyword evidence="7 9" id="KW-0408">Iron</keyword>
<dbReference type="Gene3D" id="3.30.70.20">
    <property type="match status" value="1"/>
</dbReference>
<feature type="active site" description="Proton donor" evidence="9">
    <location>
        <position position="147"/>
    </location>
</feature>
<keyword evidence="12" id="KW-1185">Reference proteome</keyword>
<reference evidence="11 12" key="1">
    <citation type="submission" date="2017-09" db="EMBL/GenBank/DDBJ databases">
        <title>Bloom of a denitrifying methanotroph, Candidatus Methylomirabilis limnetica, in a deep stratified lake.</title>
        <authorList>
            <person name="Graf J.S."/>
            <person name="Marchant H.K."/>
            <person name="Tienken D."/>
            <person name="Hach P.F."/>
            <person name="Brand A."/>
            <person name="Schubert C.J."/>
            <person name="Kuypers M.M."/>
            <person name="Milucka J."/>
        </authorList>
    </citation>
    <scope>NUCLEOTIDE SEQUENCE [LARGE SCALE GENOMIC DNA]</scope>
    <source>
        <strain evidence="11 12">Zug</strain>
    </source>
</reference>
<protein>
    <recommendedName>
        <fullName evidence="9">Epoxyqueuosine reductase</fullName>
        <ecNumber evidence="9">1.17.99.6</ecNumber>
    </recommendedName>
    <alternativeName>
        <fullName evidence="9">Queuosine biosynthesis protein QueG</fullName>
    </alternativeName>
</protein>
<dbReference type="HAMAP" id="MF_00916">
    <property type="entry name" value="QueG"/>
    <property type="match status" value="1"/>
</dbReference>
<dbReference type="PROSITE" id="PS51379">
    <property type="entry name" value="4FE4S_FER_2"/>
    <property type="match status" value="1"/>
</dbReference>
<dbReference type="EMBL" id="NVQC01000028">
    <property type="protein sequence ID" value="PTL35186.1"/>
    <property type="molecule type" value="Genomic_DNA"/>
</dbReference>
<evidence type="ECO:0000256" key="1">
    <source>
        <dbReference type="ARBA" id="ARBA00022485"/>
    </source>
</evidence>
<feature type="binding site" evidence="9">
    <location>
        <position position="182"/>
    </location>
    <ligand>
        <name>cob(II)alamin</name>
        <dbReference type="ChEBI" id="CHEBI:16304"/>
    </ligand>
</feature>